<dbReference type="SMART" id="SM00175">
    <property type="entry name" value="RAB"/>
    <property type="match status" value="1"/>
</dbReference>
<keyword evidence="6" id="KW-1185">Reference proteome</keyword>
<dbReference type="GO" id="GO:0003924">
    <property type="term" value="F:GTPase activity"/>
    <property type="evidence" value="ECO:0007669"/>
    <property type="project" value="InterPro"/>
</dbReference>
<evidence type="ECO:0000313" key="6">
    <source>
        <dbReference type="Proteomes" id="UP000694580"/>
    </source>
</evidence>
<dbReference type="SMART" id="SM00176">
    <property type="entry name" value="RAN"/>
    <property type="match status" value="1"/>
</dbReference>
<reference evidence="5 6" key="1">
    <citation type="submission" date="2020-06" db="EMBL/GenBank/DDBJ databases">
        <authorList>
            <consortium name="Wellcome Sanger Institute Data Sharing"/>
        </authorList>
    </citation>
    <scope>NUCLEOTIDE SEQUENCE [LARGE SCALE GENOMIC DNA]</scope>
</reference>
<dbReference type="Ensembl" id="ENSDCDT00010005144.1">
    <property type="protein sequence ID" value="ENSDCDP00010004977.1"/>
    <property type="gene ID" value="ENSDCDG00010002187.1"/>
</dbReference>
<dbReference type="NCBIfam" id="TIGR00231">
    <property type="entry name" value="small_GTP"/>
    <property type="match status" value="1"/>
</dbReference>
<dbReference type="Gene3D" id="3.40.50.300">
    <property type="entry name" value="P-loop containing nucleotide triphosphate hydrolases"/>
    <property type="match status" value="1"/>
</dbReference>
<dbReference type="InterPro" id="IPR050227">
    <property type="entry name" value="Rab"/>
</dbReference>
<reference evidence="5" key="3">
    <citation type="submission" date="2025-09" db="UniProtKB">
        <authorList>
            <consortium name="Ensembl"/>
        </authorList>
    </citation>
    <scope>IDENTIFICATION</scope>
</reference>
<name>A0AAY4A7M3_9TELE</name>
<accession>A0AAY4A7M3</accession>
<dbReference type="PANTHER" id="PTHR47977">
    <property type="entry name" value="RAS-RELATED PROTEIN RAB"/>
    <property type="match status" value="1"/>
</dbReference>
<dbReference type="SMART" id="SM00173">
    <property type="entry name" value="RAS"/>
    <property type="match status" value="1"/>
</dbReference>
<dbReference type="PROSITE" id="PS51420">
    <property type="entry name" value="RHO"/>
    <property type="match status" value="1"/>
</dbReference>
<dbReference type="PROSITE" id="PS51417">
    <property type="entry name" value="ARF"/>
    <property type="match status" value="1"/>
</dbReference>
<dbReference type="SUPFAM" id="SSF52540">
    <property type="entry name" value="P-loop containing nucleoside triphosphate hydrolases"/>
    <property type="match status" value="1"/>
</dbReference>
<dbReference type="SMART" id="SM00174">
    <property type="entry name" value="RHO"/>
    <property type="match status" value="1"/>
</dbReference>
<evidence type="ECO:0000256" key="3">
    <source>
        <dbReference type="ARBA" id="ARBA00023288"/>
    </source>
</evidence>
<keyword evidence="1" id="KW-0547">Nucleotide-binding</keyword>
<dbReference type="GeneTree" id="ENSGT00940000160379"/>
<dbReference type="PROSITE" id="PS51421">
    <property type="entry name" value="RAS"/>
    <property type="match status" value="1"/>
</dbReference>
<dbReference type="Pfam" id="PF00071">
    <property type="entry name" value="Ras"/>
    <property type="match status" value="1"/>
</dbReference>
<evidence type="ECO:0000256" key="4">
    <source>
        <dbReference type="SAM" id="MobiDB-lite"/>
    </source>
</evidence>
<dbReference type="GO" id="GO:0005525">
    <property type="term" value="F:GTP binding"/>
    <property type="evidence" value="ECO:0007669"/>
    <property type="project" value="UniProtKB-KW"/>
</dbReference>
<organism evidence="5 6">
    <name type="scientific">Denticeps clupeoides</name>
    <name type="common">denticle herring</name>
    <dbReference type="NCBI Taxonomy" id="299321"/>
    <lineage>
        <taxon>Eukaryota</taxon>
        <taxon>Metazoa</taxon>
        <taxon>Chordata</taxon>
        <taxon>Craniata</taxon>
        <taxon>Vertebrata</taxon>
        <taxon>Euteleostomi</taxon>
        <taxon>Actinopterygii</taxon>
        <taxon>Neopterygii</taxon>
        <taxon>Teleostei</taxon>
        <taxon>Clupei</taxon>
        <taxon>Clupeiformes</taxon>
        <taxon>Denticipitoidei</taxon>
        <taxon>Denticipitidae</taxon>
        <taxon>Denticeps</taxon>
    </lineage>
</organism>
<dbReference type="AlphaFoldDB" id="A0AAY4A7M3"/>
<feature type="compositionally biased region" description="Basic residues" evidence="4">
    <location>
        <begin position="1"/>
        <end position="12"/>
    </location>
</feature>
<evidence type="ECO:0000256" key="2">
    <source>
        <dbReference type="ARBA" id="ARBA00023134"/>
    </source>
</evidence>
<evidence type="ECO:0000313" key="5">
    <source>
        <dbReference type="Ensembl" id="ENSDCDP00010004977.1"/>
    </source>
</evidence>
<reference evidence="5" key="2">
    <citation type="submission" date="2025-08" db="UniProtKB">
        <authorList>
            <consortium name="Ensembl"/>
        </authorList>
    </citation>
    <scope>IDENTIFICATION</scope>
</reference>
<dbReference type="FunFam" id="3.40.50.300:FF:001129">
    <property type="entry name" value="ras-related protein Rab-44 isoform X2"/>
    <property type="match status" value="1"/>
</dbReference>
<dbReference type="Proteomes" id="UP000694580">
    <property type="component" value="Chromosome 2"/>
</dbReference>
<dbReference type="PRINTS" id="PR00449">
    <property type="entry name" value="RASTRNSFRMNG"/>
</dbReference>
<proteinExistence type="predicted"/>
<dbReference type="InterPro" id="IPR027417">
    <property type="entry name" value="P-loop_NTPase"/>
</dbReference>
<feature type="region of interest" description="Disordered" evidence="4">
    <location>
        <begin position="1"/>
        <end position="39"/>
    </location>
</feature>
<evidence type="ECO:0000256" key="1">
    <source>
        <dbReference type="ARBA" id="ARBA00022741"/>
    </source>
</evidence>
<feature type="region of interest" description="Disordered" evidence="4">
    <location>
        <begin position="225"/>
        <end position="254"/>
    </location>
</feature>
<dbReference type="InterPro" id="IPR005225">
    <property type="entry name" value="Small_GTP-bd"/>
</dbReference>
<gene>
    <name evidence="5" type="primary">ARFGEF1</name>
</gene>
<keyword evidence="2" id="KW-0342">GTP-binding</keyword>
<sequence length="454" mass="50745">MSGTKKKKRIGSTRRPQLGQHDETEQKESEETLPYEKISEGLSDVNLKVVEQTLNDQVQMESQQDLEIHAQTKDKTTIKKKRMGSTRRNHQEILSEKSTQGMQRIMEEGDTITTQYESLKGEIPHKSCRELQLSDGVCIESTYAQTKEMGISSELCDIQSEKGTTDIPHLQNDTPIRKSDLKEGACEDQENAEFVTSEHGHAQQLFLPEADKFNSEDVTEFSALEGAGNQPPTAEQGLPLTVPLGQHGEKKEAESQSGYLSLTEEPVQFNVVMVGNSSVGKTSFIRQFQSGHFCEDLSATIGIDTCTQTMVVDNKLVKLQIWDTAGQERYHSITKQVLHKAEGLILMYDITSDESFYAVRKWISCIEDGAPTGVVMMLLGNKNDLSQRKVLPTHGQQIAQEFNISFMECSAATGNNVRQSLEDLARLLIPNVKENKKQHVTLHQEPQPKKSGCC</sequence>
<dbReference type="PROSITE" id="PS51419">
    <property type="entry name" value="RAB"/>
    <property type="match status" value="1"/>
</dbReference>
<keyword evidence="3" id="KW-0449">Lipoprotein</keyword>
<evidence type="ECO:0008006" key="7">
    <source>
        <dbReference type="Google" id="ProtNLM"/>
    </source>
</evidence>
<feature type="compositionally biased region" description="Basic and acidic residues" evidence="4">
    <location>
        <begin position="20"/>
        <end position="30"/>
    </location>
</feature>
<dbReference type="InterPro" id="IPR001806">
    <property type="entry name" value="Small_GTPase"/>
</dbReference>
<dbReference type="CDD" id="cd00154">
    <property type="entry name" value="Rab"/>
    <property type="match status" value="1"/>
</dbReference>
<protein>
    <recommendedName>
        <fullName evidence="7">Ras-related protein Rab-44</fullName>
    </recommendedName>
</protein>